<evidence type="ECO:0000256" key="4">
    <source>
        <dbReference type="ARBA" id="ARBA00023224"/>
    </source>
</evidence>
<dbReference type="InterPro" id="IPR002455">
    <property type="entry name" value="GPCR3_GABA-B"/>
</dbReference>
<evidence type="ECO:0000313" key="6">
    <source>
        <dbReference type="EMBL" id="CAD7405440.1"/>
    </source>
</evidence>
<evidence type="ECO:0000256" key="5">
    <source>
        <dbReference type="SAM" id="Phobius"/>
    </source>
</evidence>
<dbReference type="PANTHER" id="PTHR10519">
    <property type="entry name" value="GABA-B RECEPTOR"/>
    <property type="match status" value="1"/>
</dbReference>
<dbReference type="PANTHER" id="PTHR10519:SF74">
    <property type="entry name" value="GAMMA-AMINOBUTYRIC ACID TYPE B RECEPTOR SUBUNIT 2"/>
    <property type="match status" value="1"/>
</dbReference>
<reference evidence="6" key="1">
    <citation type="submission" date="2020-11" db="EMBL/GenBank/DDBJ databases">
        <authorList>
            <person name="Tran Van P."/>
        </authorList>
    </citation>
    <scope>NUCLEOTIDE SEQUENCE</scope>
</reference>
<keyword evidence="3" id="KW-0325">Glycoprotein</keyword>
<accession>A0A7R9H1K1</accession>
<keyword evidence="5" id="KW-0812">Transmembrane</keyword>
<dbReference type="GO" id="GO:0038039">
    <property type="term" value="C:G protein-coupled receptor heterodimeric complex"/>
    <property type="evidence" value="ECO:0007669"/>
    <property type="project" value="TreeGrafter"/>
</dbReference>
<feature type="transmembrane region" description="Helical" evidence="5">
    <location>
        <begin position="197"/>
        <end position="218"/>
    </location>
</feature>
<dbReference type="GO" id="GO:0007214">
    <property type="term" value="P:gamma-aminobutyric acid signaling pathway"/>
    <property type="evidence" value="ECO:0007669"/>
    <property type="project" value="TreeGrafter"/>
</dbReference>
<sequence length="299" mass="33479">MGGGGFPNLPPRECSDLCVVLQGPVRFYDNERKASILLKQFQSKYDVVLQLRLKLNMEYERSECVVKRVKILCVNVNVMANDGLQALWSGVNVMVNDGIQALWSGVNVMVNDGIQALWSGVNVMVNDGIQALWSGVNVMVNDGIQALWSDGTEVKVGEFNGVMEQLDLSRGQPIRWHGRAPPKDRTLQIFEHSHVNITIYSILAAAASAGIVMAITFLSINITFRNQRGEYYLPVYQHHLQEPEVSTTFLSINITSRNQRVVRFKAQSVMDECKSSATYERSKLNLIPGVGHPFSFQEF</sequence>
<keyword evidence="2" id="KW-0675">Receptor</keyword>
<keyword evidence="1" id="KW-0297">G-protein coupled receptor</keyword>
<keyword evidence="4" id="KW-0807">Transducer</keyword>
<evidence type="ECO:0000256" key="2">
    <source>
        <dbReference type="ARBA" id="ARBA00023170"/>
    </source>
</evidence>
<name>A0A7R9H1K1_TIMCR</name>
<keyword evidence="5" id="KW-1133">Transmembrane helix</keyword>
<dbReference type="GO" id="GO:0004965">
    <property type="term" value="F:G protein-coupled GABA receptor activity"/>
    <property type="evidence" value="ECO:0007669"/>
    <property type="project" value="InterPro"/>
</dbReference>
<dbReference type="AlphaFoldDB" id="A0A7R9H1K1"/>
<evidence type="ECO:0000256" key="3">
    <source>
        <dbReference type="ARBA" id="ARBA00023180"/>
    </source>
</evidence>
<dbReference type="EMBL" id="OC319451">
    <property type="protein sequence ID" value="CAD7405440.1"/>
    <property type="molecule type" value="Genomic_DNA"/>
</dbReference>
<gene>
    <name evidence="6" type="ORF">TCEB3V08_LOCUS7982</name>
</gene>
<protein>
    <submittedName>
        <fullName evidence="6">Uncharacterized protein</fullName>
    </submittedName>
</protein>
<proteinExistence type="predicted"/>
<keyword evidence="5" id="KW-0472">Membrane</keyword>
<organism evidence="6">
    <name type="scientific">Timema cristinae</name>
    <name type="common">Walking stick</name>
    <dbReference type="NCBI Taxonomy" id="61476"/>
    <lineage>
        <taxon>Eukaryota</taxon>
        <taxon>Metazoa</taxon>
        <taxon>Ecdysozoa</taxon>
        <taxon>Arthropoda</taxon>
        <taxon>Hexapoda</taxon>
        <taxon>Insecta</taxon>
        <taxon>Pterygota</taxon>
        <taxon>Neoptera</taxon>
        <taxon>Polyneoptera</taxon>
        <taxon>Phasmatodea</taxon>
        <taxon>Timematodea</taxon>
        <taxon>Timematoidea</taxon>
        <taxon>Timematidae</taxon>
        <taxon>Timema</taxon>
    </lineage>
</organism>
<evidence type="ECO:0000256" key="1">
    <source>
        <dbReference type="ARBA" id="ARBA00023040"/>
    </source>
</evidence>